<dbReference type="EMBL" id="JBHSHJ010000003">
    <property type="protein sequence ID" value="MFC4788610.1"/>
    <property type="molecule type" value="Genomic_DNA"/>
</dbReference>
<accession>A0ABV9QC13</accession>
<keyword evidence="2" id="KW-1185">Reference proteome</keyword>
<comment type="caution">
    <text evidence="1">The sequence shown here is derived from an EMBL/GenBank/DDBJ whole genome shotgun (WGS) entry which is preliminary data.</text>
</comment>
<sequence>MPKESAQAAGVQEQARAAVAWLWRMMHGTYGSLFVSRFATGEIEDKGPDRGKDKGVLAARQVWEASMRNFSPDTVKTAFRQAVQVHSEFPPTLPQFVALCHANKPRQTYRPAAGAAIEMGQPLRSAYAAKAREINACYDAKGYSRATQTQPDDSVGGLDLLKQAIAQAVACTGGDEAIELMRLDRLLAPTCKTRMIIKNEG</sequence>
<dbReference type="RefSeq" id="WP_382431193.1">
    <property type="nucleotide sequence ID" value="NZ_JBHSHJ010000003.1"/>
</dbReference>
<protein>
    <submittedName>
        <fullName evidence="1">Uncharacterized protein</fullName>
    </submittedName>
</protein>
<name>A0ABV9QC13_9BURK</name>
<organism evidence="1 2">
    <name type="scientific">Giesbergeria sinuosa</name>
    <dbReference type="NCBI Taxonomy" id="80883"/>
    <lineage>
        <taxon>Bacteria</taxon>
        <taxon>Pseudomonadati</taxon>
        <taxon>Pseudomonadota</taxon>
        <taxon>Betaproteobacteria</taxon>
        <taxon>Burkholderiales</taxon>
        <taxon>Comamonadaceae</taxon>
        <taxon>Giesbergeria</taxon>
    </lineage>
</organism>
<gene>
    <name evidence="1" type="ORF">ACFO6X_06375</name>
</gene>
<evidence type="ECO:0000313" key="2">
    <source>
        <dbReference type="Proteomes" id="UP001596001"/>
    </source>
</evidence>
<evidence type="ECO:0000313" key="1">
    <source>
        <dbReference type="EMBL" id="MFC4788610.1"/>
    </source>
</evidence>
<dbReference type="Proteomes" id="UP001596001">
    <property type="component" value="Unassembled WGS sequence"/>
</dbReference>
<reference evidence="2" key="1">
    <citation type="journal article" date="2019" name="Int. J. Syst. Evol. Microbiol.">
        <title>The Global Catalogue of Microorganisms (GCM) 10K type strain sequencing project: providing services to taxonomists for standard genome sequencing and annotation.</title>
        <authorList>
            <consortium name="The Broad Institute Genomics Platform"/>
            <consortium name="The Broad Institute Genome Sequencing Center for Infectious Disease"/>
            <person name="Wu L."/>
            <person name="Ma J."/>
        </authorList>
    </citation>
    <scope>NUCLEOTIDE SEQUENCE [LARGE SCALE GENOMIC DNA]</scope>
    <source>
        <strain evidence="2">CCUG 49452</strain>
    </source>
</reference>
<proteinExistence type="predicted"/>